<keyword evidence="6 7" id="KW-0472">Membrane</keyword>
<evidence type="ECO:0000256" key="3">
    <source>
        <dbReference type="ARBA" id="ARBA00022475"/>
    </source>
</evidence>
<sequence>MNSNRKGTFQDLNALFVFGALTVLMIHILSFFLANEKTYPWNSDLQAVLIILLKFGRSLFIFATGMLLFYWYQNRQLDWRAFWKKRWRAVILPYVIWTAIFTYFKHQTFDPAVLVGPFFDSLFTGSSFYHLYYIPLYLQLCLFFCLIKPWMERYLNFRWIIVLFIGQAGLYVLYHYLFITPLWAIDWAANPFLSLMKHTYVYGQHYVFMYVFTFALGAYAGMNVDKWRTWVKRLQIPSIVVMASATVWMAYSYLSGYKSYYESMNIFEPLYLVYTLCVIISFYPVSSYLGKLPKLGPWLARLAKQNMAIYLVHPLILFLLQSYVIHRLGWSTPSLVIGMFVITPPLCIFLYELTTMSFWFNRKKRLEAKPIFKNQTYKA</sequence>
<gene>
    <name evidence="9" type="ORF">BP422_12315</name>
</gene>
<dbReference type="PANTHER" id="PTHR40074:SF2">
    <property type="entry name" value="O-ACETYLTRANSFERASE WECH"/>
    <property type="match status" value="1"/>
</dbReference>
<evidence type="ECO:0000313" key="9">
    <source>
        <dbReference type="EMBL" id="ASJ54262.1"/>
    </source>
</evidence>
<feature type="transmembrane region" description="Helical" evidence="7">
    <location>
        <begin position="234"/>
        <end position="254"/>
    </location>
</feature>
<dbReference type="PANTHER" id="PTHR40074">
    <property type="entry name" value="O-ACETYLTRANSFERASE WECH"/>
    <property type="match status" value="1"/>
</dbReference>
<dbReference type="Pfam" id="PF01757">
    <property type="entry name" value="Acyl_transf_3"/>
    <property type="match status" value="1"/>
</dbReference>
<dbReference type="GO" id="GO:0005886">
    <property type="term" value="C:plasma membrane"/>
    <property type="evidence" value="ECO:0007669"/>
    <property type="project" value="UniProtKB-SubCell"/>
</dbReference>
<keyword evidence="3" id="KW-1003">Cell membrane</keyword>
<feature type="transmembrane region" description="Helical" evidence="7">
    <location>
        <begin position="266"/>
        <end position="286"/>
    </location>
</feature>
<evidence type="ECO:0000256" key="7">
    <source>
        <dbReference type="SAM" id="Phobius"/>
    </source>
</evidence>
<feature type="transmembrane region" description="Helical" evidence="7">
    <location>
        <begin position="12"/>
        <end position="33"/>
    </location>
</feature>
<protein>
    <submittedName>
        <fullName evidence="9">Acyltransferase</fullName>
    </submittedName>
</protein>
<dbReference type="EMBL" id="CP018145">
    <property type="protein sequence ID" value="ASJ54262.1"/>
    <property type="molecule type" value="Genomic_DNA"/>
</dbReference>
<evidence type="ECO:0000256" key="2">
    <source>
        <dbReference type="ARBA" id="ARBA00007400"/>
    </source>
</evidence>
<keyword evidence="9" id="KW-0012">Acyltransferase</keyword>
<dbReference type="AlphaFoldDB" id="A0A220MH40"/>
<feature type="domain" description="Acyltransferase 3" evidence="8">
    <location>
        <begin position="17"/>
        <end position="351"/>
    </location>
</feature>
<evidence type="ECO:0000256" key="6">
    <source>
        <dbReference type="ARBA" id="ARBA00023136"/>
    </source>
</evidence>
<name>A0A220MH40_9BACL</name>
<keyword evidence="9" id="KW-0808">Transferase</keyword>
<feature type="transmembrane region" description="Helical" evidence="7">
    <location>
        <begin position="337"/>
        <end position="360"/>
    </location>
</feature>
<keyword evidence="4 7" id="KW-0812">Transmembrane</keyword>
<feature type="transmembrane region" description="Helical" evidence="7">
    <location>
        <begin position="91"/>
        <end position="109"/>
    </location>
</feature>
<feature type="transmembrane region" description="Helical" evidence="7">
    <location>
        <begin position="129"/>
        <end position="147"/>
    </location>
</feature>
<evidence type="ECO:0000313" key="10">
    <source>
        <dbReference type="Proteomes" id="UP000197781"/>
    </source>
</evidence>
<dbReference type="KEGG" id="bfm:BP422_12315"/>
<dbReference type="RefSeq" id="WP_088908041.1">
    <property type="nucleotide sequence ID" value="NZ_CP018145.1"/>
</dbReference>
<dbReference type="GO" id="GO:0009246">
    <property type="term" value="P:enterobacterial common antigen biosynthetic process"/>
    <property type="evidence" value="ECO:0007669"/>
    <property type="project" value="TreeGrafter"/>
</dbReference>
<comment type="subcellular location">
    <subcellularLocation>
        <location evidence="1">Cell membrane</location>
        <topology evidence="1">Multi-pass membrane protein</topology>
    </subcellularLocation>
</comment>
<dbReference type="Proteomes" id="UP000197781">
    <property type="component" value="Chromosome"/>
</dbReference>
<evidence type="ECO:0000256" key="5">
    <source>
        <dbReference type="ARBA" id="ARBA00022989"/>
    </source>
</evidence>
<evidence type="ECO:0000256" key="4">
    <source>
        <dbReference type="ARBA" id="ARBA00022692"/>
    </source>
</evidence>
<reference evidence="9 10" key="1">
    <citation type="submission" date="2016-11" db="EMBL/GenBank/DDBJ databases">
        <authorList>
            <person name="Jaros S."/>
            <person name="Januszkiewicz K."/>
            <person name="Wedrychowicz H."/>
        </authorList>
    </citation>
    <scope>NUCLEOTIDE SEQUENCE [LARGE SCALE GENOMIC DNA]</scope>
    <source>
        <strain evidence="9 10">NF2</strain>
    </source>
</reference>
<dbReference type="InterPro" id="IPR002656">
    <property type="entry name" value="Acyl_transf_3_dom"/>
</dbReference>
<feature type="transmembrane region" description="Helical" evidence="7">
    <location>
        <begin position="159"/>
        <end position="185"/>
    </location>
</feature>
<organism evidence="9 10">
    <name type="scientific">Brevibacillus formosus</name>
    <dbReference type="NCBI Taxonomy" id="54913"/>
    <lineage>
        <taxon>Bacteria</taxon>
        <taxon>Bacillati</taxon>
        <taxon>Bacillota</taxon>
        <taxon>Bacilli</taxon>
        <taxon>Bacillales</taxon>
        <taxon>Paenibacillaceae</taxon>
        <taxon>Brevibacillus</taxon>
    </lineage>
</organism>
<dbReference type="GO" id="GO:0016413">
    <property type="term" value="F:O-acetyltransferase activity"/>
    <property type="evidence" value="ECO:0007669"/>
    <property type="project" value="TreeGrafter"/>
</dbReference>
<feature type="transmembrane region" description="Helical" evidence="7">
    <location>
        <begin position="307"/>
        <end position="325"/>
    </location>
</feature>
<comment type="similarity">
    <text evidence="2">Belongs to the acyltransferase 3 family.</text>
</comment>
<evidence type="ECO:0000259" key="8">
    <source>
        <dbReference type="Pfam" id="PF01757"/>
    </source>
</evidence>
<feature type="transmembrane region" description="Helical" evidence="7">
    <location>
        <begin position="45"/>
        <end position="70"/>
    </location>
</feature>
<evidence type="ECO:0000256" key="1">
    <source>
        <dbReference type="ARBA" id="ARBA00004651"/>
    </source>
</evidence>
<feature type="transmembrane region" description="Helical" evidence="7">
    <location>
        <begin position="205"/>
        <end position="222"/>
    </location>
</feature>
<keyword evidence="5 7" id="KW-1133">Transmembrane helix</keyword>
<proteinExistence type="inferred from homology"/>
<accession>A0A220MH40</accession>